<gene>
    <name evidence="1" type="ORF">QAD02_010104</name>
</gene>
<name>A0ACC2NCJ6_9HYME</name>
<evidence type="ECO:0000313" key="1">
    <source>
        <dbReference type="EMBL" id="KAJ8668441.1"/>
    </source>
</evidence>
<keyword evidence="2" id="KW-1185">Reference proteome</keyword>
<comment type="caution">
    <text evidence="1">The sequence shown here is derived from an EMBL/GenBank/DDBJ whole genome shotgun (WGS) entry which is preliminary data.</text>
</comment>
<protein>
    <submittedName>
        <fullName evidence="1">Uncharacterized protein</fullName>
    </submittedName>
</protein>
<evidence type="ECO:0000313" key="2">
    <source>
        <dbReference type="Proteomes" id="UP001239111"/>
    </source>
</evidence>
<dbReference type="Proteomes" id="UP001239111">
    <property type="component" value="Chromosome 4"/>
</dbReference>
<proteinExistence type="predicted"/>
<sequence>MDVVSPEQRRFNLMLALIREYPLVREEFRVALEEQLRVSREIGRRINRAQKALVEGVGPFPPMLRGRMISQLHIYATGGDWTLTQLQRLNFLIAFLLWSCYKAAYAVPNPQTTPKAPVTIPDSLNAEEKRILADQERINENIRQLEEKMRYEMSRPHSPVQPRPFQGVIPGPSSRLETTGFCTDQNRLPPIEKLKQLHSKKLELKAKLQRLTILWQSFQVDGEPRYGAGPCNGESDEPYFSGMSRRMMMAGFEAMDMNYCNLAIEAREELSRVEAEIARMESKE</sequence>
<dbReference type="EMBL" id="CM056744">
    <property type="protein sequence ID" value="KAJ8668441.1"/>
    <property type="molecule type" value="Genomic_DNA"/>
</dbReference>
<organism evidence="1 2">
    <name type="scientific">Eretmocerus hayati</name>
    <dbReference type="NCBI Taxonomy" id="131215"/>
    <lineage>
        <taxon>Eukaryota</taxon>
        <taxon>Metazoa</taxon>
        <taxon>Ecdysozoa</taxon>
        <taxon>Arthropoda</taxon>
        <taxon>Hexapoda</taxon>
        <taxon>Insecta</taxon>
        <taxon>Pterygota</taxon>
        <taxon>Neoptera</taxon>
        <taxon>Endopterygota</taxon>
        <taxon>Hymenoptera</taxon>
        <taxon>Apocrita</taxon>
        <taxon>Proctotrupomorpha</taxon>
        <taxon>Chalcidoidea</taxon>
        <taxon>Aphelinidae</taxon>
        <taxon>Aphelininae</taxon>
        <taxon>Eretmocerus</taxon>
    </lineage>
</organism>
<reference evidence="1" key="1">
    <citation type="submission" date="2023-04" db="EMBL/GenBank/DDBJ databases">
        <title>A chromosome-level genome assembly of the parasitoid wasp Eretmocerus hayati.</title>
        <authorList>
            <person name="Zhong Y."/>
            <person name="Liu S."/>
            <person name="Liu Y."/>
        </authorList>
    </citation>
    <scope>NUCLEOTIDE SEQUENCE</scope>
    <source>
        <strain evidence="1">ZJU_SS_LIU_2023</strain>
    </source>
</reference>
<accession>A0ACC2NCJ6</accession>